<feature type="domain" description="4'-phosphopantetheinyl transferase" evidence="3">
    <location>
        <begin position="135"/>
        <end position="229"/>
    </location>
</feature>
<dbReference type="PANTHER" id="PTHR12215">
    <property type="entry name" value="PHOSPHOPANTETHEINE TRANSFERASE"/>
    <property type="match status" value="1"/>
</dbReference>
<dbReference type="InterPro" id="IPR008278">
    <property type="entry name" value="4-PPantetheinyl_Trfase_dom"/>
</dbReference>
<name>A0AA38VYQ7_9PEZI</name>
<dbReference type="EMBL" id="JANBVO010000003">
    <property type="protein sequence ID" value="KAJ9155350.1"/>
    <property type="molecule type" value="Genomic_DNA"/>
</dbReference>
<dbReference type="GO" id="GO:0019878">
    <property type="term" value="P:lysine biosynthetic process via aminoadipic acid"/>
    <property type="evidence" value="ECO:0007669"/>
    <property type="project" value="TreeGrafter"/>
</dbReference>
<dbReference type="SUPFAM" id="SSF56214">
    <property type="entry name" value="4'-phosphopantetheinyl transferase"/>
    <property type="match status" value="2"/>
</dbReference>
<dbReference type="Gene3D" id="3.90.470.20">
    <property type="entry name" value="4'-phosphopantetheinyl transferase domain"/>
    <property type="match status" value="1"/>
</dbReference>
<dbReference type="GO" id="GO:0005829">
    <property type="term" value="C:cytosol"/>
    <property type="evidence" value="ECO:0007669"/>
    <property type="project" value="TreeGrafter"/>
</dbReference>
<organism evidence="5 6">
    <name type="scientific">Pleurostoma richardsiae</name>
    <dbReference type="NCBI Taxonomy" id="41990"/>
    <lineage>
        <taxon>Eukaryota</taxon>
        <taxon>Fungi</taxon>
        <taxon>Dikarya</taxon>
        <taxon>Ascomycota</taxon>
        <taxon>Pezizomycotina</taxon>
        <taxon>Sordariomycetes</taxon>
        <taxon>Sordariomycetidae</taxon>
        <taxon>Calosphaeriales</taxon>
        <taxon>Pleurostomataceae</taxon>
        <taxon>Pleurostoma</taxon>
    </lineage>
</organism>
<dbReference type="EC" id="2.7.8.7" evidence="1"/>
<protein>
    <recommendedName>
        <fullName evidence="1">holo-[acyl-carrier-protein] synthase</fullName>
        <ecNumber evidence="1">2.7.8.7</ecNumber>
    </recommendedName>
</protein>
<dbReference type="InterPro" id="IPR050559">
    <property type="entry name" value="P-Pant_transferase_sf"/>
</dbReference>
<dbReference type="InterPro" id="IPR037143">
    <property type="entry name" value="4-PPantetheinyl_Trfase_dom_sf"/>
</dbReference>
<gene>
    <name evidence="5" type="ORF">NKR23_g1948</name>
</gene>
<reference evidence="5" key="1">
    <citation type="submission" date="2022-07" db="EMBL/GenBank/DDBJ databases">
        <title>Fungi with potential for degradation of polypropylene.</title>
        <authorList>
            <person name="Gostincar C."/>
        </authorList>
    </citation>
    <scope>NUCLEOTIDE SEQUENCE</scope>
    <source>
        <strain evidence="5">EXF-13308</strain>
    </source>
</reference>
<evidence type="ECO:0000313" key="6">
    <source>
        <dbReference type="Proteomes" id="UP001174694"/>
    </source>
</evidence>
<evidence type="ECO:0000256" key="1">
    <source>
        <dbReference type="ARBA" id="ARBA00013172"/>
    </source>
</evidence>
<evidence type="ECO:0000313" key="5">
    <source>
        <dbReference type="EMBL" id="KAJ9155350.1"/>
    </source>
</evidence>
<evidence type="ECO:0000259" key="3">
    <source>
        <dbReference type="Pfam" id="PF01648"/>
    </source>
</evidence>
<evidence type="ECO:0000256" key="2">
    <source>
        <dbReference type="ARBA" id="ARBA00022679"/>
    </source>
</evidence>
<dbReference type="InterPro" id="IPR055066">
    <property type="entry name" value="AASDHPPT_N"/>
</dbReference>
<comment type="caution">
    <text evidence="5">The sequence shown here is derived from an EMBL/GenBank/DDBJ whole genome shotgun (WGS) entry which is preliminary data.</text>
</comment>
<accession>A0AA38VYQ7</accession>
<dbReference type="GO" id="GO:0008897">
    <property type="term" value="F:holo-[acyl-carrier-protein] synthase activity"/>
    <property type="evidence" value="ECO:0007669"/>
    <property type="project" value="UniProtKB-EC"/>
</dbReference>
<sequence length="318" mass="35115">MSGPSSTGQPVVIQWILDTRTLWPEAEKTAQLETAAHRALSLLTDEERAGVLKYYHVRDAKMALGSHLLKRLVISKYAGVPWRDVHLTRNARGKPIFTLADGTEPVSFNVSHQAGLVALVALAAVAGYPPGPVDVGVDVVCTDERRARDHKMIAEEGWPAFVDMHADVFAPSEAGYLKYQILAAVPGLRRGAGLEEVVDFKLRCFYTLWCLREAYVKMTGEALLAEWLSALEFRNFRPPLPAAAAAPGGEEAVTAHEIYFRGQRVDDANVCLRSLGPDFMTCTAVRTPEKKEDGLGFELGPFEMMPMDELLDFAERQM</sequence>
<keyword evidence="2 5" id="KW-0808">Transferase</keyword>
<proteinExistence type="predicted"/>
<dbReference type="GO" id="GO:0000287">
    <property type="term" value="F:magnesium ion binding"/>
    <property type="evidence" value="ECO:0007669"/>
    <property type="project" value="InterPro"/>
</dbReference>
<dbReference type="Pfam" id="PF01648">
    <property type="entry name" value="ACPS"/>
    <property type="match status" value="1"/>
</dbReference>
<dbReference type="PANTHER" id="PTHR12215:SF10">
    <property type="entry name" value="L-AMINOADIPATE-SEMIALDEHYDE DEHYDROGENASE-PHOSPHOPANTETHEINYL TRANSFERASE"/>
    <property type="match status" value="1"/>
</dbReference>
<dbReference type="Proteomes" id="UP001174694">
    <property type="component" value="Unassembled WGS sequence"/>
</dbReference>
<evidence type="ECO:0000259" key="4">
    <source>
        <dbReference type="Pfam" id="PF22624"/>
    </source>
</evidence>
<feature type="domain" description="4'-phosphopantetheinyl transferase N-terminal" evidence="4">
    <location>
        <begin position="37"/>
        <end position="121"/>
    </location>
</feature>
<dbReference type="AlphaFoldDB" id="A0AA38VYQ7"/>
<dbReference type="Pfam" id="PF22624">
    <property type="entry name" value="AASDHPPT_N"/>
    <property type="match status" value="1"/>
</dbReference>
<keyword evidence="6" id="KW-1185">Reference proteome</keyword>